<keyword evidence="3" id="KW-1185">Reference proteome</keyword>
<feature type="chain" id="PRO_5040206717" description="Secreted protein" evidence="1">
    <location>
        <begin position="18"/>
        <end position="154"/>
    </location>
</feature>
<feature type="signal peptide" evidence="1">
    <location>
        <begin position="1"/>
        <end position="17"/>
    </location>
</feature>
<dbReference type="EMBL" id="CAICTM010001824">
    <property type="protein sequence ID" value="CAB9526433.1"/>
    <property type="molecule type" value="Genomic_DNA"/>
</dbReference>
<comment type="caution">
    <text evidence="2">The sequence shown here is derived from an EMBL/GenBank/DDBJ whole genome shotgun (WGS) entry which is preliminary data.</text>
</comment>
<protein>
    <recommendedName>
        <fullName evidence="4">Secreted protein</fullName>
    </recommendedName>
</protein>
<name>A0A9N8HT62_9STRA</name>
<sequence length="154" mass="17117">MRSLHILLLLLACQAQADYLGNSTRMCAVLNVYKKDPLHCQGKPSSRPMKISCWNETGSVCGSDPNDPQHVSINNVYCTDKGFYETLYRGSSKCDGSTSQKISVFYPKDSCRGGHKFVSCLPGPCQKEDGDDVDALFVENDDWLDHWDGSTELN</sequence>
<evidence type="ECO:0008006" key="4">
    <source>
        <dbReference type="Google" id="ProtNLM"/>
    </source>
</evidence>
<gene>
    <name evidence="2" type="ORF">SEMRO_1826_G300160.1</name>
</gene>
<organism evidence="2 3">
    <name type="scientific">Seminavis robusta</name>
    <dbReference type="NCBI Taxonomy" id="568900"/>
    <lineage>
        <taxon>Eukaryota</taxon>
        <taxon>Sar</taxon>
        <taxon>Stramenopiles</taxon>
        <taxon>Ochrophyta</taxon>
        <taxon>Bacillariophyta</taxon>
        <taxon>Bacillariophyceae</taxon>
        <taxon>Bacillariophycidae</taxon>
        <taxon>Naviculales</taxon>
        <taxon>Naviculaceae</taxon>
        <taxon>Seminavis</taxon>
    </lineage>
</organism>
<accession>A0A9N8HT62</accession>
<dbReference type="AlphaFoldDB" id="A0A9N8HT62"/>
<keyword evidence="1" id="KW-0732">Signal</keyword>
<evidence type="ECO:0000256" key="1">
    <source>
        <dbReference type="SAM" id="SignalP"/>
    </source>
</evidence>
<evidence type="ECO:0000313" key="3">
    <source>
        <dbReference type="Proteomes" id="UP001153069"/>
    </source>
</evidence>
<proteinExistence type="predicted"/>
<dbReference type="Proteomes" id="UP001153069">
    <property type="component" value="Unassembled WGS sequence"/>
</dbReference>
<reference evidence="2" key="1">
    <citation type="submission" date="2020-06" db="EMBL/GenBank/DDBJ databases">
        <authorList>
            <consortium name="Plant Systems Biology data submission"/>
        </authorList>
    </citation>
    <scope>NUCLEOTIDE SEQUENCE</scope>
    <source>
        <strain evidence="2">D6</strain>
    </source>
</reference>
<evidence type="ECO:0000313" key="2">
    <source>
        <dbReference type="EMBL" id="CAB9526433.1"/>
    </source>
</evidence>